<feature type="region of interest" description="Disordered" evidence="1">
    <location>
        <begin position="48"/>
        <end position="71"/>
    </location>
</feature>
<keyword evidence="3" id="KW-1185">Reference proteome</keyword>
<accession>A0A9Q1IWT6</accession>
<name>A0A9Q1IWT6_SYNKA</name>
<dbReference type="AlphaFoldDB" id="A0A9Q1IWT6"/>
<organism evidence="2 3">
    <name type="scientific">Synaphobranchus kaupii</name>
    <name type="common">Kaup's arrowtooth eel</name>
    <dbReference type="NCBI Taxonomy" id="118154"/>
    <lineage>
        <taxon>Eukaryota</taxon>
        <taxon>Metazoa</taxon>
        <taxon>Chordata</taxon>
        <taxon>Craniata</taxon>
        <taxon>Vertebrata</taxon>
        <taxon>Euteleostomi</taxon>
        <taxon>Actinopterygii</taxon>
        <taxon>Neopterygii</taxon>
        <taxon>Teleostei</taxon>
        <taxon>Anguilliformes</taxon>
        <taxon>Synaphobranchidae</taxon>
        <taxon>Synaphobranchus</taxon>
    </lineage>
</organism>
<evidence type="ECO:0000313" key="2">
    <source>
        <dbReference type="EMBL" id="KAJ8355645.1"/>
    </source>
</evidence>
<sequence length="113" mass="12415">MLTFDSLHSDWGTQILTAAVQSCDLEQYVRQATTAVVQISGLSRTLARKQPQRSRLRTSTPRARSAYRKESTVTLLKPDRRSAGAAFCEERSALNNVSDWTRGGVTGANDLTG</sequence>
<evidence type="ECO:0000256" key="1">
    <source>
        <dbReference type="SAM" id="MobiDB-lite"/>
    </source>
</evidence>
<protein>
    <submittedName>
        <fullName evidence="2">Uncharacterized protein</fullName>
    </submittedName>
</protein>
<evidence type="ECO:0000313" key="3">
    <source>
        <dbReference type="Proteomes" id="UP001152622"/>
    </source>
</evidence>
<gene>
    <name evidence="2" type="ORF">SKAU_G00184390</name>
</gene>
<reference evidence="2" key="1">
    <citation type="journal article" date="2023" name="Science">
        <title>Genome structures resolve the early diversification of teleost fishes.</title>
        <authorList>
            <person name="Parey E."/>
            <person name="Louis A."/>
            <person name="Montfort J."/>
            <person name="Bouchez O."/>
            <person name="Roques C."/>
            <person name="Iampietro C."/>
            <person name="Lluch J."/>
            <person name="Castinel A."/>
            <person name="Donnadieu C."/>
            <person name="Desvignes T."/>
            <person name="Floi Bucao C."/>
            <person name="Jouanno E."/>
            <person name="Wen M."/>
            <person name="Mejri S."/>
            <person name="Dirks R."/>
            <person name="Jansen H."/>
            <person name="Henkel C."/>
            <person name="Chen W.J."/>
            <person name="Zahm M."/>
            <person name="Cabau C."/>
            <person name="Klopp C."/>
            <person name="Thompson A.W."/>
            <person name="Robinson-Rechavi M."/>
            <person name="Braasch I."/>
            <person name="Lecointre G."/>
            <person name="Bobe J."/>
            <person name="Postlethwait J.H."/>
            <person name="Berthelot C."/>
            <person name="Roest Crollius H."/>
            <person name="Guiguen Y."/>
        </authorList>
    </citation>
    <scope>NUCLEOTIDE SEQUENCE</scope>
    <source>
        <strain evidence="2">WJC10195</strain>
    </source>
</reference>
<dbReference type="EMBL" id="JAINUF010000006">
    <property type="protein sequence ID" value="KAJ8355645.1"/>
    <property type="molecule type" value="Genomic_DNA"/>
</dbReference>
<comment type="caution">
    <text evidence="2">The sequence shown here is derived from an EMBL/GenBank/DDBJ whole genome shotgun (WGS) entry which is preliminary data.</text>
</comment>
<dbReference type="Proteomes" id="UP001152622">
    <property type="component" value="Chromosome 6"/>
</dbReference>
<proteinExistence type="predicted"/>